<dbReference type="AlphaFoldDB" id="A0A0R1W465"/>
<evidence type="ECO:0000313" key="1">
    <source>
        <dbReference type="EMBL" id="KRM10195.1"/>
    </source>
</evidence>
<organism evidence="1 2">
    <name type="scientific">Paucilactobacillus suebicus DSM 5007 = KCTC 3549</name>
    <dbReference type="NCBI Taxonomy" id="1423807"/>
    <lineage>
        <taxon>Bacteria</taxon>
        <taxon>Bacillati</taxon>
        <taxon>Bacillota</taxon>
        <taxon>Bacilli</taxon>
        <taxon>Lactobacillales</taxon>
        <taxon>Lactobacillaceae</taxon>
        <taxon>Paucilactobacillus</taxon>
    </lineage>
</organism>
<keyword evidence="2" id="KW-1185">Reference proteome</keyword>
<gene>
    <name evidence="1" type="ORF">FD16_GL001466</name>
</gene>
<dbReference type="PATRIC" id="fig|1423807.3.peg.1496"/>
<reference evidence="1 2" key="1">
    <citation type="journal article" date="2015" name="Genome Announc.">
        <title>Expanding the biotechnology potential of lactobacilli through comparative genomics of 213 strains and associated genera.</title>
        <authorList>
            <person name="Sun Z."/>
            <person name="Harris H.M."/>
            <person name="McCann A."/>
            <person name="Guo C."/>
            <person name="Argimon S."/>
            <person name="Zhang W."/>
            <person name="Yang X."/>
            <person name="Jeffery I.B."/>
            <person name="Cooney J.C."/>
            <person name="Kagawa T.F."/>
            <person name="Liu W."/>
            <person name="Song Y."/>
            <person name="Salvetti E."/>
            <person name="Wrobel A."/>
            <person name="Rasinkangas P."/>
            <person name="Parkhill J."/>
            <person name="Rea M.C."/>
            <person name="O'Sullivan O."/>
            <person name="Ritari J."/>
            <person name="Douillard F.P."/>
            <person name="Paul Ross R."/>
            <person name="Yang R."/>
            <person name="Briner A.E."/>
            <person name="Felis G.E."/>
            <person name="de Vos W.M."/>
            <person name="Barrangou R."/>
            <person name="Klaenhammer T.R."/>
            <person name="Caufield P.W."/>
            <person name="Cui Y."/>
            <person name="Zhang H."/>
            <person name="O'Toole P.W."/>
        </authorList>
    </citation>
    <scope>NUCLEOTIDE SEQUENCE [LARGE SCALE GENOMIC DNA]</scope>
    <source>
        <strain evidence="1 2">DSM 5007</strain>
    </source>
</reference>
<sequence length="223" mass="26062">MEALQELESEYPELKGLSQNDPRLVALREPLELDEAVSRRRPNTVRINKVIDQYLQLAVKNDWPKAEMLYWLNNSGPLRTHLTNSQIEMRQSYTGVKLKTNVIKFDHNDQEHVDKIILDKKAHGKSFDQIAMIINDLGYGTFVDAPYVNHRYRKLIPKHEIKPELTGEEKRIVDVQIEVAMNTEMGIDDLVHYLNRMAKIKHEVTRDVVIKRAKRMHIKLEGM</sequence>
<dbReference type="EMBL" id="AZGF01000031">
    <property type="protein sequence ID" value="KRM10195.1"/>
    <property type="molecule type" value="Genomic_DNA"/>
</dbReference>
<proteinExistence type="predicted"/>
<dbReference type="Proteomes" id="UP000051820">
    <property type="component" value="Unassembled WGS sequence"/>
</dbReference>
<name>A0A0R1W465_9LACO</name>
<protein>
    <submittedName>
        <fullName evidence="1">Uncharacterized protein</fullName>
    </submittedName>
</protein>
<comment type="caution">
    <text evidence="1">The sequence shown here is derived from an EMBL/GenBank/DDBJ whole genome shotgun (WGS) entry which is preliminary data.</text>
</comment>
<accession>A0A0R1W465</accession>
<evidence type="ECO:0000313" key="2">
    <source>
        <dbReference type="Proteomes" id="UP000051820"/>
    </source>
</evidence>
<dbReference type="STRING" id="1423807.FD16_GL001466"/>